<dbReference type="InterPro" id="IPR002371">
    <property type="entry name" value="FlgK"/>
</dbReference>
<protein>
    <recommendedName>
        <fullName evidence="4">Flagellar hook-associated protein 1</fullName>
    </recommendedName>
</protein>
<feature type="domain" description="Flagellar hook-associated protein FlgK helical" evidence="9">
    <location>
        <begin position="93"/>
        <end position="313"/>
    </location>
</feature>
<dbReference type="Pfam" id="PF06429">
    <property type="entry name" value="Flg_bbr_C"/>
    <property type="match status" value="1"/>
</dbReference>
<keyword evidence="5" id="KW-0964">Secreted</keyword>
<keyword evidence="10" id="KW-0282">Flagellum</keyword>
<dbReference type="GO" id="GO:0044780">
    <property type="term" value="P:bacterial-type flagellum assembly"/>
    <property type="evidence" value="ECO:0007669"/>
    <property type="project" value="InterPro"/>
</dbReference>
<evidence type="ECO:0000313" key="11">
    <source>
        <dbReference type="Proteomes" id="UP000316921"/>
    </source>
</evidence>
<dbReference type="Pfam" id="PF22638">
    <property type="entry name" value="FlgK_D1"/>
    <property type="match status" value="1"/>
</dbReference>
<evidence type="ECO:0000259" key="8">
    <source>
        <dbReference type="Pfam" id="PF06429"/>
    </source>
</evidence>
<evidence type="ECO:0000313" key="10">
    <source>
        <dbReference type="EMBL" id="QDU70078.1"/>
    </source>
</evidence>
<dbReference type="KEGG" id="pbap:Pla133_52010"/>
<evidence type="ECO:0000256" key="1">
    <source>
        <dbReference type="ARBA" id="ARBA00004365"/>
    </source>
</evidence>
<gene>
    <name evidence="10" type="primary">flgK</name>
    <name evidence="10" type="ORF">Pla133_52010</name>
</gene>
<dbReference type="Pfam" id="PF00460">
    <property type="entry name" value="Flg_bb_rod"/>
    <property type="match status" value="1"/>
</dbReference>
<dbReference type="InterPro" id="IPR053927">
    <property type="entry name" value="FlgK_helical"/>
</dbReference>
<dbReference type="SUPFAM" id="SSF64518">
    <property type="entry name" value="Phase 1 flagellin"/>
    <property type="match status" value="1"/>
</dbReference>
<evidence type="ECO:0000256" key="2">
    <source>
        <dbReference type="ARBA" id="ARBA00004613"/>
    </source>
</evidence>
<name>A0A518BSY3_9BACT</name>
<dbReference type="GO" id="GO:0005576">
    <property type="term" value="C:extracellular region"/>
    <property type="evidence" value="ECO:0007669"/>
    <property type="project" value="UniProtKB-SubCell"/>
</dbReference>
<evidence type="ECO:0000256" key="3">
    <source>
        <dbReference type="ARBA" id="ARBA00009677"/>
    </source>
</evidence>
<dbReference type="RefSeq" id="WP_145070576.1">
    <property type="nucleotide sequence ID" value="NZ_CP036287.1"/>
</dbReference>
<dbReference type="GO" id="GO:0009424">
    <property type="term" value="C:bacterial-type flagellum hook"/>
    <property type="evidence" value="ECO:0007669"/>
    <property type="project" value="InterPro"/>
</dbReference>
<organism evidence="10 11">
    <name type="scientific">Engelhardtia mirabilis</name>
    <dbReference type="NCBI Taxonomy" id="2528011"/>
    <lineage>
        <taxon>Bacteria</taxon>
        <taxon>Pseudomonadati</taxon>
        <taxon>Planctomycetota</taxon>
        <taxon>Planctomycetia</taxon>
        <taxon>Planctomycetia incertae sedis</taxon>
        <taxon>Engelhardtia</taxon>
    </lineage>
</organism>
<dbReference type="PANTHER" id="PTHR30033">
    <property type="entry name" value="FLAGELLAR HOOK-ASSOCIATED PROTEIN 1"/>
    <property type="match status" value="1"/>
</dbReference>
<feature type="domain" description="Flagellar basal body rod protein N-terminal" evidence="7">
    <location>
        <begin position="8"/>
        <end position="35"/>
    </location>
</feature>
<dbReference type="InterPro" id="IPR010930">
    <property type="entry name" value="Flg_bb/hook_C_dom"/>
</dbReference>
<keyword evidence="11" id="KW-1185">Reference proteome</keyword>
<evidence type="ECO:0000259" key="7">
    <source>
        <dbReference type="Pfam" id="PF00460"/>
    </source>
</evidence>
<keyword evidence="6" id="KW-0975">Bacterial flagellum</keyword>
<dbReference type="NCBIfam" id="TIGR02492">
    <property type="entry name" value="flgK_ends"/>
    <property type="match status" value="1"/>
</dbReference>
<dbReference type="PRINTS" id="PR01005">
    <property type="entry name" value="FLGHOOKAP1"/>
</dbReference>
<proteinExistence type="inferred from homology"/>
<dbReference type="Proteomes" id="UP000316921">
    <property type="component" value="Chromosome"/>
</dbReference>
<dbReference type="InterPro" id="IPR001444">
    <property type="entry name" value="Flag_bb_rod_N"/>
</dbReference>
<dbReference type="GO" id="GO:0005198">
    <property type="term" value="F:structural molecule activity"/>
    <property type="evidence" value="ECO:0007669"/>
    <property type="project" value="InterPro"/>
</dbReference>
<comment type="subcellular location">
    <subcellularLocation>
        <location evidence="1">Bacterial flagellum</location>
    </subcellularLocation>
    <subcellularLocation>
        <location evidence="2">Secreted</location>
    </subcellularLocation>
</comment>
<comment type="similarity">
    <text evidence="3">Belongs to the flagella basal body rod proteins family.</text>
</comment>
<sequence>MSRIGLGTGLRALLASQFALNTVGQNIANANTPGYSRQGIELGASRPQNLGRFFVGSGVEVLGVNRKIDELLERRILTQTAITGRLDQTTSTLSEIEALFADFEGYGLGSQMDDFFSSTAQLSANPQDPILQSGVVQSAVQMSARFQSLYTGLQDLGSEIGVQAKVLSGDANQLATEIARLNGEIAQAESAGVLANDLRDSRQLALKELSELVDVKATEDGQGMVRVQVAGNILVNGTTAQKLTVETNANNELALRISGSNGFVPIEGGRLGGLVDVREGTIPGLGSELNALARELIISINAKHSVGVPASGSFQNLTSSYQAKDVDGDGQAGDELLRDSLPFAVTDGNLVVNISNRDTGAIERYEIEIDAERTTVDQFAAALSKVPRLNAELDPFGRLQIVADAGFGFDFSKRLDPNPDPDGTFGGGGASLGTPEAGPFNLADGDTLEIEVPAGGGGTTTVQVEFDLSSFVDITEATADEVAAAISSSPDVIAAGLRAVVQDGHVFLQTEDTGASAQFTVQAGSAITALGWDDNAGIPVTGSADAVDIVVSGVYELSKNNTFSFVPRNDGVIGTTPDLIVDVFDAEGEIVTSLQVGAGYQPGTKLTVVEGVEVTLGLGSLSASNNDRVAFDVVADSDESDVLVAFGINSFLTGTDASDIGVRTDLEFDASLLAGSATGAEGDNGVLLSIVQLESEHRSGLGGETIGGRYARTVGDFGFELASADSALSASGVLVDSLESRRAAVSGVNVDEELVDMVRFEQAYNAAARFIDVVSRLEQELLQII</sequence>
<feature type="domain" description="Flagellar basal-body/hook protein C-terminal" evidence="8">
    <location>
        <begin position="745"/>
        <end position="784"/>
    </location>
</feature>
<evidence type="ECO:0000256" key="5">
    <source>
        <dbReference type="ARBA" id="ARBA00022525"/>
    </source>
</evidence>
<keyword evidence="10" id="KW-0969">Cilium</keyword>
<evidence type="ECO:0000256" key="6">
    <source>
        <dbReference type="ARBA" id="ARBA00023143"/>
    </source>
</evidence>
<evidence type="ECO:0000259" key="9">
    <source>
        <dbReference type="Pfam" id="PF22638"/>
    </source>
</evidence>
<evidence type="ECO:0000256" key="4">
    <source>
        <dbReference type="ARBA" id="ARBA00016244"/>
    </source>
</evidence>
<dbReference type="AlphaFoldDB" id="A0A518BSY3"/>
<accession>A0A518BSY3</accession>
<dbReference type="PANTHER" id="PTHR30033:SF2">
    <property type="entry name" value="FLAGELLAR HOOK PROTEIN"/>
    <property type="match status" value="1"/>
</dbReference>
<reference evidence="10 11" key="1">
    <citation type="submission" date="2019-02" db="EMBL/GenBank/DDBJ databases">
        <title>Deep-cultivation of Planctomycetes and their phenomic and genomic characterization uncovers novel biology.</title>
        <authorList>
            <person name="Wiegand S."/>
            <person name="Jogler M."/>
            <person name="Boedeker C."/>
            <person name="Pinto D."/>
            <person name="Vollmers J."/>
            <person name="Rivas-Marin E."/>
            <person name="Kohn T."/>
            <person name="Peeters S.H."/>
            <person name="Heuer A."/>
            <person name="Rast P."/>
            <person name="Oberbeckmann S."/>
            <person name="Bunk B."/>
            <person name="Jeske O."/>
            <person name="Meyerdierks A."/>
            <person name="Storesund J.E."/>
            <person name="Kallscheuer N."/>
            <person name="Luecker S."/>
            <person name="Lage O.M."/>
            <person name="Pohl T."/>
            <person name="Merkel B.J."/>
            <person name="Hornburger P."/>
            <person name="Mueller R.-W."/>
            <person name="Bruemmer F."/>
            <person name="Labrenz M."/>
            <person name="Spormann A.M."/>
            <person name="Op den Camp H."/>
            <person name="Overmann J."/>
            <person name="Amann R."/>
            <person name="Jetten M.S.M."/>
            <person name="Mascher T."/>
            <person name="Medema M.H."/>
            <person name="Devos D.P."/>
            <person name="Kaster A.-K."/>
            <person name="Ovreas L."/>
            <person name="Rohde M."/>
            <person name="Galperin M.Y."/>
            <person name="Jogler C."/>
        </authorList>
    </citation>
    <scope>NUCLEOTIDE SEQUENCE [LARGE SCALE GENOMIC DNA]</scope>
    <source>
        <strain evidence="10 11">Pla133</strain>
    </source>
</reference>
<keyword evidence="10" id="KW-0966">Cell projection</keyword>
<dbReference type="EMBL" id="CP036287">
    <property type="protein sequence ID" value="QDU70078.1"/>
    <property type="molecule type" value="Genomic_DNA"/>
</dbReference>